<dbReference type="AlphaFoldDB" id="A0A9W6IJL0"/>
<sequence>MTEPIPTRDAYSEWAKVYDSNENRTRDLDALVLRTTELPLDGADVIELGAGTGKNTEYLASRAASVLALDLSPAMLERARARGLGDHVRFTEHDITRPWPCADAVADLVVGNLVLEHVDDLAPVYAEIGRALKPGGLLFICELHPDRQMRGSRAQFERNGKAAFVEAYVHSVSDYVAGAEAAGLVLTGLNEAIEAGAEVDEDTPPRLLALTFSKPL</sequence>
<evidence type="ECO:0000313" key="3">
    <source>
        <dbReference type="Proteomes" id="UP001143486"/>
    </source>
</evidence>
<keyword evidence="3" id="KW-1185">Reference proteome</keyword>
<protein>
    <recommendedName>
        <fullName evidence="1">Methyltransferase type 11 domain-containing protein</fullName>
    </recommendedName>
</protein>
<dbReference type="RefSeq" id="WP_271185891.1">
    <property type="nucleotide sequence ID" value="NZ_BSFE01000002.1"/>
</dbReference>
<dbReference type="InterPro" id="IPR029063">
    <property type="entry name" value="SAM-dependent_MTases_sf"/>
</dbReference>
<reference evidence="2" key="2">
    <citation type="submission" date="2023-01" db="EMBL/GenBank/DDBJ databases">
        <authorList>
            <person name="Sun Q."/>
            <person name="Evtushenko L."/>
        </authorList>
    </citation>
    <scope>NUCLEOTIDE SEQUENCE</scope>
    <source>
        <strain evidence="2">VKM B-1513</strain>
    </source>
</reference>
<dbReference type="PANTHER" id="PTHR43861">
    <property type="entry name" value="TRANS-ACONITATE 2-METHYLTRANSFERASE-RELATED"/>
    <property type="match status" value="1"/>
</dbReference>
<name>A0A9W6IJL0_9PROT</name>
<accession>A0A9W6IJL0</accession>
<dbReference type="InterPro" id="IPR013216">
    <property type="entry name" value="Methyltransf_11"/>
</dbReference>
<dbReference type="EMBL" id="BSFE01000002">
    <property type="protein sequence ID" value="GLK51511.1"/>
    <property type="molecule type" value="Genomic_DNA"/>
</dbReference>
<proteinExistence type="predicted"/>
<dbReference type="Pfam" id="PF08241">
    <property type="entry name" value="Methyltransf_11"/>
    <property type="match status" value="1"/>
</dbReference>
<evidence type="ECO:0000259" key="1">
    <source>
        <dbReference type="Pfam" id="PF08241"/>
    </source>
</evidence>
<comment type="caution">
    <text evidence="2">The sequence shown here is derived from an EMBL/GenBank/DDBJ whole genome shotgun (WGS) entry which is preliminary data.</text>
</comment>
<gene>
    <name evidence="2" type="ORF">GCM10017621_10190</name>
</gene>
<dbReference type="Gene3D" id="3.40.50.150">
    <property type="entry name" value="Vaccinia Virus protein VP39"/>
    <property type="match status" value="1"/>
</dbReference>
<organism evidence="2 3">
    <name type="scientific">Maricaulis virginensis</name>
    <dbReference type="NCBI Taxonomy" id="144022"/>
    <lineage>
        <taxon>Bacteria</taxon>
        <taxon>Pseudomonadati</taxon>
        <taxon>Pseudomonadota</taxon>
        <taxon>Alphaproteobacteria</taxon>
        <taxon>Maricaulales</taxon>
        <taxon>Maricaulaceae</taxon>
        <taxon>Maricaulis</taxon>
    </lineage>
</organism>
<dbReference type="PANTHER" id="PTHR43861:SF1">
    <property type="entry name" value="TRANS-ACONITATE 2-METHYLTRANSFERASE"/>
    <property type="match status" value="1"/>
</dbReference>
<feature type="domain" description="Methyltransferase type 11" evidence="1">
    <location>
        <begin position="47"/>
        <end position="140"/>
    </location>
</feature>
<dbReference type="Proteomes" id="UP001143486">
    <property type="component" value="Unassembled WGS sequence"/>
</dbReference>
<evidence type="ECO:0000313" key="2">
    <source>
        <dbReference type="EMBL" id="GLK51511.1"/>
    </source>
</evidence>
<reference evidence="2" key="1">
    <citation type="journal article" date="2014" name="Int. J. Syst. Evol. Microbiol.">
        <title>Complete genome sequence of Corynebacterium casei LMG S-19264T (=DSM 44701T), isolated from a smear-ripened cheese.</title>
        <authorList>
            <consortium name="US DOE Joint Genome Institute (JGI-PGF)"/>
            <person name="Walter F."/>
            <person name="Albersmeier A."/>
            <person name="Kalinowski J."/>
            <person name="Ruckert C."/>
        </authorList>
    </citation>
    <scope>NUCLEOTIDE SEQUENCE</scope>
    <source>
        <strain evidence="2">VKM B-1513</strain>
    </source>
</reference>
<dbReference type="SUPFAM" id="SSF53335">
    <property type="entry name" value="S-adenosyl-L-methionine-dependent methyltransferases"/>
    <property type="match status" value="1"/>
</dbReference>
<dbReference type="GO" id="GO:0008757">
    <property type="term" value="F:S-adenosylmethionine-dependent methyltransferase activity"/>
    <property type="evidence" value="ECO:0007669"/>
    <property type="project" value="InterPro"/>
</dbReference>
<dbReference type="CDD" id="cd02440">
    <property type="entry name" value="AdoMet_MTases"/>
    <property type="match status" value="1"/>
</dbReference>